<dbReference type="InterPro" id="IPR001356">
    <property type="entry name" value="HD"/>
</dbReference>
<dbReference type="CDD" id="cd00086">
    <property type="entry name" value="homeodomain"/>
    <property type="match status" value="1"/>
</dbReference>
<dbReference type="SMART" id="SM00389">
    <property type="entry name" value="HOX"/>
    <property type="match status" value="1"/>
</dbReference>
<keyword evidence="4 5" id="KW-0238">DNA-binding</keyword>
<dbReference type="GO" id="GO:0000981">
    <property type="term" value="F:DNA-binding transcription factor activity, RNA polymerase II-specific"/>
    <property type="evidence" value="ECO:0007669"/>
    <property type="project" value="TreeGrafter"/>
</dbReference>
<dbReference type="InterPro" id="IPR009057">
    <property type="entry name" value="Homeodomain-like_sf"/>
</dbReference>
<organism evidence="8 9">
    <name type="scientific">Leptotrombidium deliense</name>
    <dbReference type="NCBI Taxonomy" id="299467"/>
    <lineage>
        <taxon>Eukaryota</taxon>
        <taxon>Metazoa</taxon>
        <taxon>Ecdysozoa</taxon>
        <taxon>Arthropoda</taxon>
        <taxon>Chelicerata</taxon>
        <taxon>Arachnida</taxon>
        <taxon>Acari</taxon>
        <taxon>Acariformes</taxon>
        <taxon>Trombidiformes</taxon>
        <taxon>Prostigmata</taxon>
        <taxon>Anystina</taxon>
        <taxon>Parasitengona</taxon>
        <taxon>Trombiculoidea</taxon>
        <taxon>Trombiculidae</taxon>
        <taxon>Leptotrombidium</taxon>
    </lineage>
</organism>
<evidence type="ECO:0000256" key="4">
    <source>
        <dbReference type="PROSITE-ProRule" id="PRU00108"/>
    </source>
</evidence>
<dbReference type="GO" id="GO:0000978">
    <property type="term" value="F:RNA polymerase II cis-regulatory region sequence-specific DNA binding"/>
    <property type="evidence" value="ECO:0007669"/>
    <property type="project" value="TreeGrafter"/>
</dbReference>
<evidence type="ECO:0000256" key="5">
    <source>
        <dbReference type="RuleBase" id="RU000682"/>
    </source>
</evidence>
<name>A0A443SHZ7_9ACAR</name>
<feature type="domain" description="Homeobox" evidence="7">
    <location>
        <begin position="65"/>
        <end position="125"/>
    </location>
</feature>
<sequence length="199" mass="22036">MSEETNSHNSSSSASDKPRKGDVKDARDSSSREGSDARDARDVRDTKDARDASLQQLSNGNQSDSTMRRYRTAFTREQLSQLEKEFLRENYVSRPRRCELASALNLPESTIKSGYWVRSATAYPSSCMMLRSANIAASTRTHSDQITSGCCESALCRGCDLSSPRSSEAQQHSPIATSTTLPFVANSSKPLFQPYKNDF</sequence>
<comment type="subcellular location">
    <subcellularLocation>
        <location evidence="1 4 5">Nucleus</location>
    </subcellularLocation>
</comment>
<evidence type="ECO:0000313" key="8">
    <source>
        <dbReference type="EMBL" id="RWS27144.1"/>
    </source>
</evidence>
<dbReference type="PROSITE" id="PS50071">
    <property type="entry name" value="HOMEOBOX_2"/>
    <property type="match status" value="1"/>
</dbReference>
<evidence type="ECO:0000256" key="6">
    <source>
        <dbReference type="SAM" id="MobiDB-lite"/>
    </source>
</evidence>
<keyword evidence="4 5" id="KW-0371">Homeobox</keyword>
<feature type="DNA-binding region" description="Homeobox" evidence="4">
    <location>
        <begin position="67"/>
        <end position="126"/>
    </location>
</feature>
<keyword evidence="2" id="KW-0217">Developmental protein</keyword>
<dbReference type="OrthoDB" id="6159439at2759"/>
<reference evidence="8 9" key="1">
    <citation type="journal article" date="2018" name="Gigascience">
        <title>Genomes of trombidid mites reveal novel predicted allergens and laterally-transferred genes associated with secondary metabolism.</title>
        <authorList>
            <person name="Dong X."/>
            <person name="Chaisiri K."/>
            <person name="Xia D."/>
            <person name="Armstrong S.D."/>
            <person name="Fang Y."/>
            <person name="Donnelly M.J."/>
            <person name="Kadowaki T."/>
            <person name="McGarry J.W."/>
            <person name="Darby A.C."/>
            <person name="Makepeace B.L."/>
        </authorList>
    </citation>
    <scope>NUCLEOTIDE SEQUENCE [LARGE SCALE GENOMIC DNA]</scope>
    <source>
        <strain evidence="8">UoL-UT</strain>
    </source>
</reference>
<feature type="compositionally biased region" description="Basic and acidic residues" evidence="6">
    <location>
        <begin position="16"/>
        <end position="51"/>
    </location>
</feature>
<dbReference type="GO" id="GO:0005634">
    <property type="term" value="C:nucleus"/>
    <property type="evidence" value="ECO:0007669"/>
    <property type="project" value="UniProtKB-SubCell"/>
</dbReference>
<comment type="similarity">
    <text evidence="3">Belongs to the even-skipped homeobox family.</text>
</comment>
<dbReference type="PANTHER" id="PTHR46294:SF4">
    <property type="entry name" value="SEGMENTATION PROTEIN EVEN-SKIPPED"/>
    <property type="match status" value="1"/>
</dbReference>
<protein>
    <submittedName>
        <fullName evidence="8">Segmentation protein even-skipped-like protein</fullName>
    </submittedName>
</protein>
<evidence type="ECO:0000256" key="2">
    <source>
        <dbReference type="ARBA" id="ARBA00022473"/>
    </source>
</evidence>
<dbReference type="EMBL" id="NCKV01002228">
    <property type="protein sequence ID" value="RWS27144.1"/>
    <property type="molecule type" value="Genomic_DNA"/>
</dbReference>
<dbReference type="InterPro" id="IPR052002">
    <property type="entry name" value="Even-skipped_HD"/>
</dbReference>
<proteinExistence type="inferred from homology"/>
<feature type="compositionally biased region" description="Polar residues" evidence="6">
    <location>
        <begin position="53"/>
        <end position="65"/>
    </location>
</feature>
<dbReference type="VEuPathDB" id="VectorBase:LDEU004896"/>
<evidence type="ECO:0000256" key="1">
    <source>
        <dbReference type="ARBA" id="ARBA00004123"/>
    </source>
</evidence>
<dbReference type="Proteomes" id="UP000288716">
    <property type="component" value="Unassembled WGS sequence"/>
</dbReference>
<dbReference type="AlphaFoldDB" id="A0A443SHZ7"/>
<dbReference type="STRING" id="299467.A0A443SHZ7"/>
<dbReference type="Gene3D" id="1.10.10.60">
    <property type="entry name" value="Homeodomain-like"/>
    <property type="match status" value="1"/>
</dbReference>
<accession>A0A443SHZ7</accession>
<keyword evidence="4 5" id="KW-0539">Nucleus</keyword>
<gene>
    <name evidence="8" type="ORF">B4U80_01561</name>
</gene>
<dbReference type="Pfam" id="PF00046">
    <property type="entry name" value="Homeodomain"/>
    <property type="match status" value="1"/>
</dbReference>
<evidence type="ECO:0000313" key="9">
    <source>
        <dbReference type="Proteomes" id="UP000288716"/>
    </source>
</evidence>
<evidence type="ECO:0000256" key="3">
    <source>
        <dbReference type="ARBA" id="ARBA00038449"/>
    </source>
</evidence>
<comment type="caution">
    <text evidence="8">The sequence shown here is derived from an EMBL/GenBank/DDBJ whole genome shotgun (WGS) entry which is preliminary data.</text>
</comment>
<dbReference type="SUPFAM" id="SSF46689">
    <property type="entry name" value="Homeodomain-like"/>
    <property type="match status" value="1"/>
</dbReference>
<feature type="region of interest" description="Disordered" evidence="6">
    <location>
        <begin position="1"/>
        <end position="67"/>
    </location>
</feature>
<evidence type="ECO:0000259" key="7">
    <source>
        <dbReference type="PROSITE" id="PS50071"/>
    </source>
</evidence>
<dbReference type="PANTHER" id="PTHR46294">
    <property type="entry name" value="SEGMENTATION PROTEIN EVEN-SKIPPED"/>
    <property type="match status" value="1"/>
</dbReference>
<keyword evidence="9" id="KW-1185">Reference proteome</keyword>